<name>A0A6C0PBD2_9BACL</name>
<sequence length="120" mass="13661">MDLPAISHDGSPVLLDESDIFSVRLLGRRIVMTTVTNEEYYWPLSIDDVSMFFGPGFEISDRKNIFNAEKIKNYDSSKGAVYSDEVVTNKSASVALNDTKMREIKRKLGKEKDIASDWEY</sequence>
<evidence type="ECO:0008006" key="3">
    <source>
        <dbReference type="Google" id="ProtNLM"/>
    </source>
</evidence>
<evidence type="ECO:0000313" key="1">
    <source>
        <dbReference type="EMBL" id="QHW35756.1"/>
    </source>
</evidence>
<keyword evidence="2" id="KW-1185">Reference proteome</keyword>
<dbReference type="KEGG" id="prz:GZH47_33220"/>
<dbReference type="Proteomes" id="UP000479114">
    <property type="component" value="Plasmid unnamed2"/>
</dbReference>
<protein>
    <recommendedName>
        <fullName evidence="3">LytTR family transcriptional regulator</fullName>
    </recommendedName>
</protein>
<reference evidence="1 2" key="1">
    <citation type="submission" date="2020-02" db="EMBL/GenBank/DDBJ databases">
        <title>Paenibacillus sp. nov., isolated from rhizosphere soil of tomato.</title>
        <authorList>
            <person name="Weon H.-Y."/>
            <person name="Lee S.A."/>
        </authorList>
    </citation>
    <scope>NUCLEOTIDE SEQUENCE [LARGE SCALE GENOMIC DNA]</scope>
    <source>
        <strain evidence="1 2">14171R-81</strain>
        <plasmid evidence="1 2">unnamed2</plasmid>
    </source>
</reference>
<keyword evidence="1" id="KW-0614">Plasmid</keyword>
<dbReference type="RefSeq" id="WP_162645890.1">
    <property type="nucleotide sequence ID" value="NZ_CP048288.1"/>
</dbReference>
<evidence type="ECO:0000313" key="2">
    <source>
        <dbReference type="Proteomes" id="UP000479114"/>
    </source>
</evidence>
<organism evidence="1 2">
    <name type="scientific">Paenibacillus rhizovicinus</name>
    <dbReference type="NCBI Taxonomy" id="2704463"/>
    <lineage>
        <taxon>Bacteria</taxon>
        <taxon>Bacillati</taxon>
        <taxon>Bacillota</taxon>
        <taxon>Bacilli</taxon>
        <taxon>Bacillales</taxon>
        <taxon>Paenibacillaceae</taxon>
        <taxon>Paenibacillus</taxon>
    </lineage>
</organism>
<geneLocation type="plasmid" evidence="1 2">
    <name>unnamed2</name>
</geneLocation>
<accession>A0A6C0PBD2</accession>
<dbReference type="AlphaFoldDB" id="A0A6C0PBD2"/>
<dbReference type="EMBL" id="CP048288">
    <property type="protein sequence ID" value="QHW35756.1"/>
    <property type="molecule type" value="Genomic_DNA"/>
</dbReference>
<proteinExistence type="predicted"/>
<gene>
    <name evidence="1" type="ORF">GZH47_33220</name>
</gene>